<name>A0A291LXW3_9RHOB</name>
<gene>
    <name evidence="3" type="ORF">CBW24_05425</name>
</gene>
<accession>A0A291LXW3</accession>
<dbReference type="KEGG" id="cmag:CBW24_05425"/>
<protein>
    <recommendedName>
        <fullName evidence="2">Dihydroneopterin aldolase/epimerase domain-containing protein</fullName>
    </recommendedName>
</protein>
<feature type="region of interest" description="Disordered" evidence="1">
    <location>
        <begin position="15"/>
        <end position="57"/>
    </location>
</feature>
<evidence type="ECO:0000313" key="4">
    <source>
        <dbReference type="Proteomes" id="UP000219050"/>
    </source>
</evidence>
<dbReference type="InterPro" id="IPR006157">
    <property type="entry name" value="FolB_dom"/>
</dbReference>
<evidence type="ECO:0000259" key="2">
    <source>
        <dbReference type="SMART" id="SM00905"/>
    </source>
</evidence>
<evidence type="ECO:0000256" key="1">
    <source>
        <dbReference type="SAM" id="MobiDB-lite"/>
    </source>
</evidence>
<dbReference type="Proteomes" id="UP000219050">
    <property type="component" value="Chromosome"/>
</dbReference>
<dbReference type="Pfam" id="PF02152">
    <property type="entry name" value="FolB"/>
    <property type="match status" value="1"/>
</dbReference>
<keyword evidence="4" id="KW-1185">Reference proteome</keyword>
<dbReference type="Gene3D" id="3.30.1130.10">
    <property type="match status" value="1"/>
</dbReference>
<dbReference type="GO" id="GO:0004150">
    <property type="term" value="F:dihydroneopterin aldolase activity"/>
    <property type="evidence" value="ECO:0007669"/>
    <property type="project" value="InterPro"/>
</dbReference>
<dbReference type="InterPro" id="IPR043133">
    <property type="entry name" value="GTP-CH-I_C/QueF"/>
</dbReference>
<dbReference type="SUPFAM" id="SSF55620">
    <property type="entry name" value="Tetrahydrobiopterin biosynthesis enzymes-like"/>
    <property type="match status" value="1"/>
</dbReference>
<feature type="domain" description="Dihydroneopterin aldolase/epimerase" evidence="2">
    <location>
        <begin position="74"/>
        <end position="182"/>
    </location>
</feature>
<dbReference type="GO" id="GO:0006760">
    <property type="term" value="P:folic acid-containing compound metabolic process"/>
    <property type="evidence" value="ECO:0007669"/>
    <property type="project" value="InterPro"/>
</dbReference>
<organism evidence="3 4">
    <name type="scientific">Pacificitalea manganoxidans</name>
    <dbReference type="NCBI Taxonomy" id="1411902"/>
    <lineage>
        <taxon>Bacteria</taxon>
        <taxon>Pseudomonadati</taxon>
        <taxon>Pseudomonadota</taxon>
        <taxon>Alphaproteobacteria</taxon>
        <taxon>Rhodobacterales</taxon>
        <taxon>Paracoccaceae</taxon>
        <taxon>Pacificitalea</taxon>
    </lineage>
</organism>
<reference evidence="3 4" key="1">
    <citation type="submission" date="2017-05" db="EMBL/GenBank/DDBJ databases">
        <title>Comparative genomic and metabolic analysis of manganese-oxidizing mechanisms in Celeribater manganoxidans DY25T: its adaption to the environment of polymetallic nodule.</title>
        <authorList>
            <person name="Wang X."/>
        </authorList>
    </citation>
    <scope>NUCLEOTIDE SEQUENCE [LARGE SCALE GENOMIC DNA]</scope>
    <source>
        <strain evidence="3 4">DY25</strain>
    </source>
</reference>
<dbReference type="AlphaFoldDB" id="A0A291LXW3"/>
<feature type="compositionally biased region" description="Basic residues" evidence="1">
    <location>
        <begin position="37"/>
        <end position="56"/>
    </location>
</feature>
<proteinExistence type="predicted"/>
<sequence>MRLSRRYLCRKQEPCRRGRSHCGPGRGRRRPYDLPPRHHRPQSQRPRNPRRCKRAGRVGMSPVAPVLRPRADRIFLRDHVRELEIGAFASERNATQRLGFEITVEVTPQSGGVDDDVDTILSYDTILAAIDTATAAERLNLLETLAERIAALLLAEPRAGAVEVELRKLDRGPFALGVSIRREKPGAERGPVPAPEVAPAAIASAGRDRIAPPPVPRLVLMADGDALPAGEGPVIVLPVAPPALPVTGHAEADLRRALLALEQAGWALIARHPQMTVVATRTEIEHARRTGAACVWAPAKLILDTPGAPRSADPARLIAWLAEELGIAPEKE</sequence>
<dbReference type="EMBL" id="CP021404">
    <property type="protein sequence ID" value="ATI41494.1"/>
    <property type="molecule type" value="Genomic_DNA"/>
</dbReference>
<evidence type="ECO:0000313" key="3">
    <source>
        <dbReference type="EMBL" id="ATI41494.1"/>
    </source>
</evidence>
<dbReference type="SMART" id="SM00905">
    <property type="entry name" value="FolB"/>
    <property type="match status" value="1"/>
</dbReference>